<gene>
    <name evidence="10" type="ORF">SVIO_019100</name>
</gene>
<name>A0A4D4KXM8_STRVO</name>
<dbReference type="Proteomes" id="UP000301309">
    <property type="component" value="Unassembled WGS sequence"/>
</dbReference>
<protein>
    <recommendedName>
        <fullName evidence="2">alcohol dehydrogenase</fullName>
        <ecNumber evidence="2">1.1.1.1</ecNumber>
    </recommendedName>
</protein>
<dbReference type="GO" id="GO:0008270">
    <property type="term" value="F:zinc ion binding"/>
    <property type="evidence" value="ECO:0007669"/>
    <property type="project" value="InterPro"/>
</dbReference>
<dbReference type="EMBL" id="BJHW01000001">
    <property type="protein sequence ID" value="GDY51287.1"/>
    <property type="molecule type" value="Genomic_DNA"/>
</dbReference>
<evidence type="ECO:0000313" key="10">
    <source>
        <dbReference type="EMBL" id="GDY51287.1"/>
    </source>
</evidence>
<comment type="cofactor">
    <cofactor evidence="1">
        <name>Zn(2+)</name>
        <dbReference type="ChEBI" id="CHEBI:29105"/>
    </cofactor>
</comment>
<dbReference type="PANTHER" id="PTHR42940:SF8">
    <property type="entry name" value="VACUOLAR PROTEIN SORTING-ASSOCIATED PROTEIN 11"/>
    <property type="match status" value="1"/>
</dbReference>
<keyword evidence="5" id="KW-0560">Oxidoreductase</keyword>
<evidence type="ECO:0000256" key="8">
    <source>
        <dbReference type="SAM" id="MobiDB-lite"/>
    </source>
</evidence>
<dbReference type="SUPFAM" id="SSF50129">
    <property type="entry name" value="GroES-like"/>
    <property type="match status" value="1"/>
</dbReference>
<evidence type="ECO:0000256" key="4">
    <source>
        <dbReference type="ARBA" id="ARBA00022833"/>
    </source>
</evidence>
<evidence type="ECO:0000259" key="9">
    <source>
        <dbReference type="Pfam" id="PF08240"/>
    </source>
</evidence>
<accession>A0A4D4KXM8</accession>
<sequence length="118" mass="11788">MPQEARAVVAVKKGAPVEVVPVLVPEPGPGEVLVGVQACGVCHTDLHYRDGAIGDEFPYLLGHEAAGMVEAVGPGVTALAPVTMWSWPGGRRAAAAAPAAGAARGTASTAAMPPSRSP</sequence>
<dbReference type="InterPro" id="IPR013154">
    <property type="entry name" value="ADH-like_N"/>
</dbReference>
<evidence type="ECO:0000256" key="1">
    <source>
        <dbReference type="ARBA" id="ARBA00001947"/>
    </source>
</evidence>
<organism evidence="10 11">
    <name type="scientific">Streptomyces violaceusniger</name>
    <dbReference type="NCBI Taxonomy" id="68280"/>
    <lineage>
        <taxon>Bacteria</taxon>
        <taxon>Bacillati</taxon>
        <taxon>Actinomycetota</taxon>
        <taxon>Actinomycetes</taxon>
        <taxon>Kitasatosporales</taxon>
        <taxon>Streptomycetaceae</taxon>
        <taxon>Streptomyces</taxon>
        <taxon>Streptomyces violaceusniger group</taxon>
    </lineage>
</organism>
<dbReference type="EC" id="1.1.1.1" evidence="2"/>
<dbReference type="InterPro" id="IPR002328">
    <property type="entry name" value="ADH_Zn_CS"/>
</dbReference>
<evidence type="ECO:0000256" key="7">
    <source>
        <dbReference type="ARBA" id="ARBA00049243"/>
    </source>
</evidence>
<keyword evidence="11" id="KW-1185">Reference proteome</keyword>
<dbReference type="Pfam" id="PF08240">
    <property type="entry name" value="ADH_N"/>
    <property type="match status" value="1"/>
</dbReference>
<comment type="catalytic activity">
    <reaction evidence="7">
        <text>a primary alcohol + NAD(+) = an aldehyde + NADH + H(+)</text>
        <dbReference type="Rhea" id="RHEA:10736"/>
        <dbReference type="ChEBI" id="CHEBI:15378"/>
        <dbReference type="ChEBI" id="CHEBI:15734"/>
        <dbReference type="ChEBI" id="CHEBI:17478"/>
        <dbReference type="ChEBI" id="CHEBI:57540"/>
        <dbReference type="ChEBI" id="CHEBI:57945"/>
        <dbReference type="EC" id="1.1.1.1"/>
    </reaction>
</comment>
<evidence type="ECO:0000256" key="2">
    <source>
        <dbReference type="ARBA" id="ARBA00013190"/>
    </source>
</evidence>
<dbReference type="Gene3D" id="3.90.180.10">
    <property type="entry name" value="Medium-chain alcohol dehydrogenases, catalytic domain"/>
    <property type="match status" value="1"/>
</dbReference>
<evidence type="ECO:0000256" key="6">
    <source>
        <dbReference type="ARBA" id="ARBA00049164"/>
    </source>
</evidence>
<dbReference type="InterPro" id="IPR011032">
    <property type="entry name" value="GroES-like_sf"/>
</dbReference>
<reference evidence="10 11" key="1">
    <citation type="journal article" date="2020" name="Int. J. Syst. Evol. Microbiol.">
        <title>Reclassification of Streptomyces castelarensis and Streptomyces sporoclivatus as later heterotypic synonyms of Streptomyces antimycoticus.</title>
        <authorList>
            <person name="Komaki H."/>
            <person name="Tamura T."/>
        </authorList>
    </citation>
    <scope>NUCLEOTIDE SEQUENCE [LARGE SCALE GENOMIC DNA]</scope>
    <source>
        <strain evidence="10 11">NBRC 13459</strain>
    </source>
</reference>
<feature type="domain" description="Alcohol dehydrogenase-like N-terminal" evidence="9">
    <location>
        <begin position="28"/>
        <end position="80"/>
    </location>
</feature>
<evidence type="ECO:0000256" key="5">
    <source>
        <dbReference type="ARBA" id="ARBA00023002"/>
    </source>
</evidence>
<keyword evidence="3" id="KW-0479">Metal-binding</keyword>
<dbReference type="PANTHER" id="PTHR42940">
    <property type="entry name" value="ALCOHOL DEHYDROGENASE 1-RELATED"/>
    <property type="match status" value="1"/>
</dbReference>
<feature type="region of interest" description="Disordered" evidence="8">
    <location>
        <begin position="95"/>
        <end position="118"/>
    </location>
</feature>
<evidence type="ECO:0000313" key="11">
    <source>
        <dbReference type="Proteomes" id="UP000301309"/>
    </source>
</evidence>
<dbReference type="GO" id="GO:0004022">
    <property type="term" value="F:alcohol dehydrogenase (NAD+) activity"/>
    <property type="evidence" value="ECO:0007669"/>
    <property type="project" value="UniProtKB-EC"/>
</dbReference>
<evidence type="ECO:0000256" key="3">
    <source>
        <dbReference type="ARBA" id="ARBA00022723"/>
    </source>
</evidence>
<comment type="caution">
    <text evidence="10">The sequence shown here is derived from an EMBL/GenBank/DDBJ whole genome shotgun (WGS) entry which is preliminary data.</text>
</comment>
<dbReference type="PROSITE" id="PS00059">
    <property type="entry name" value="ADH_ZINC"/>
    <property type="match status" value="1"/>
</dbReference>
<proteinExistence type="predicted"/>
<keyword evidence="4" id="KW-0862">Zinc</keyword>
<comment type="catalytic activity">
    <reaction evidence="6">
        <text>a secondary alcohol + NAD(+) = a ketone + NADH + H(+)</text>
        <dbReference type="Rhea" id="RHEA:10740"/>
        <dbReference type="ChEBI" id="CHEBI:15378"/>
        <dbReference type="ChEBI" id="CHEBI:17087"/>
        <dbReference type="ChEBI" id="CHEBI:35681"/>
        <dbReference type="ChEBI" id="CHEBI:57540"/>
        <dbReference type="ChEBI" id="CHEBI:57945"/>
        <dbReference type="EC" id="1.1.1.1"/>
    </reaction>
</comment>
<feature type="compositionally biased region" description="Low complexity" evidence="8">
    <location>
        <begin position="95"/>
        <end position="111"/>
    </location>
</feature>
<dbReference type="AlphaFoldDB" id="A0A4D4KXM8"/>